<evidence type="ECO:0000313" key="1">
    <source>
        <dbReference type="EnsemblMetazoa" id="XP_029346172.1"/>
    </source>
</evidence>
<organism evidence="1 2">
    <name type="scientific">Acyrthosiphon pisum</name>
    <name type="common">Pea aphid</name>
    <dbReference type="NCBI Taxonomy" id="7029"/>
    <lineage>
        <taxon>Eukaryota</taxon>
        <taxon>Metazoa</taxon>
        <taxon>Ecdysozoa</taxon>
        <taxon>Arthropoda</taxon>
        <taxon>Hexapoda</taxon>
        <taxon>Insecta</taxon>
        <taxon>Pterygota</taxon>
        <taxon>Neoptera</taxon>
        <taxon>Paraneoptera</taxon>
        <taxon>Hemiptera</taxon>
        <taxon>Sternorrhyncha</taxon>
        <taxon>Aphidomorpha</taxon>
        <taxon>Aphidoidea</taxon>
        <taxon>Aphididae</taxon>
        <taxon>Macrosiphini</taxon>
        <taxon>Acyrthosiphon</taxon>
    </lineage>
</organism>
<keyword evidence="2" id="KW-1185">Reference proteome</keyword>
<proteinExistence type="predicted"/>
<protein>
    <submittedName>
        <fullName evidence="1">Uncharacterized protein</fullName>
    </submittedName>
</protein>
<accession>A0A8R2JSI9</accession>
<reference evidence="1" key="2">
    <citation type="submission" date="2022-06" db="UniProtKB">
        <authorList>
            <consortium name="EnsemblMetazoa"/>
        </authorList>
    </citation>
    <scope>IDENTIFICATION</scope>
</reference>
<dbReference type="AlphaFoldDB" id="A0A8R2JSI9"/>
<dbReference type="GeneID" id="100165341"/>
<dbReference type="RefSeq" id="XP_029346172.1">
    <property type="nucleotide sequence ID" value="XM_029490312.1"/>
</dbReference>
<reference evidence="2" key="1">
    <citation type="submission" date="2010-06" db="EMBL/GenBank/DDBJ databases">
        <authorList>
            <person name="Jiang H."/>
            <person name="Abraham K."/>
            <person name="Ali S."/>
            <person name="Alsbrooks S.L."/>
            <person name="Anim B.N."/>
            <person name="Anosike U.S."/>
            <person name="Attaway T."/>
            <person name="Bandaranaike D.P."/>
            <person name="Battles P.K."/>
            <person name="Bell S.N."/>
            <person name="Bell A.V."/>
            <person name="Beltran B."/>
            <person name="Bickham C."/>
            <person name="Bustamante Y."/>
            <person name="Caleb T."/>
            <person name="Canada A."/>
            <person name="Cardenas V."/>
            <person name="Carter K."/>
            <person name="Chacko J."/>
            <person name="Chandrabose M.N."/>
            <person name="Chavez D."/>
            <person name="Chavez A."/>
            <person name="Chen L."/>
            <person name="Chu H.-S."/>
            <person name="Claassen K.J."/>
            <person name="Cockrell R."/>
            <person name="Collins M."/>
            <person name="Cooper J.A."/>
            <person name="Cree A."/>
            <person name="Curry S.M."/>
            <person name="Da Y."/>
            <person name="Dao M.D."/>
            <person name="Das B."/>
            <person name="Davila M.-L."/>
            <person name="Davy-Carroll L."/>
            <person name="Denson S."/>
            <person name="Dinh H."/>
            <person name="Ebong V.E."/>
            <person name="Edwards J.R."/>
            <person name="Egan A."/>
            <person name="El-Daye J."/>
            <person name="Escobedo L."/>
            <person name="Fernandez S."/>
            <person name="Fernando P.R."/>
            <person name="Flagg N."/>
            <person name="Forbes L.D."/>
            <person name="Fowler R.G."/>
            <person name="Fu Q."/>
            <person name="Gabisi R.A."/>
            <person name="Ganer J."/>
            <person name="Garbino Pronczuk A."/>
            <person name="Garcia R.M."/>
            <person name="Garner T."/>
            <person name="Garrett T.E."/>
            <person name="Gonzalez D.A."/>
            <person name="Hamid H."/>
            <person name="Hawkins E.S."/>
            <person name="Hirani K."/>
            <person name="Hogues M.E."/>
            <person name="Hollins B."/>
            <person name="Hsiao C.-H."/>
            <person name="Jabil R."/>
            <person name="James M.L."/>
            <person name="Jhangiani S.N."/>
            <person name="Johnson B."/>
            <person name="Johnson Q."/>
            <person name="Joshi V."/>
            <person name="Kalu J.B."/>
            <person name="Kam C."/>
            <person name="Kashfia A."/>
            <person name="Keebler J."/>
            <person name="Kisamo H."/>
            <person name="Kovar C.L."/>
            <person name="Lago L.A."/>
            <person name="Lai C.-Y."/>
            <person name="Laidlaw J."/>
            <person name="Lara F."/>
            <person name="Le T.-K."/>
            <person name="Lee S.L."/>
            <person name="Legall F.H."/>
            <person name="Lemon S.J."/>
            <person name="Lewis L.R."/>
            <person name="Li B."/>
            <person name="Liu Y."/>
            <person name="Liu Y.-S."/>
            <person name="Lopez J."/>
            <person name="Lozado R.J."/>
            <person name="Lu J."/>
            <person name="Madu R.C."/>
            <person name="Maheshwari M."/>
            <person name="Maheshwari R."/>
            <person name="Malloy K."/>
            <person name="Martinez E."/>
            <person name="Mathew T."/>
            <person name="Mercado I.C."/>
            <person name="Mercado C."/>
            <person name="Meyer B."/>
            <person name="Montgomery K."/>
            <person name="Morgan M.B."/>
            <person name="Munidasa M."/>
            <person name="Nazareth L.V."/>
            <person name="Nelson J."/>
            <person name="Ng B.M."/>
            <person name="Nguyen N.B."/>
            <person name="Nguyen P.Q."/>
            <person name="Nguyen T."/>
            <person name="Obregon M."/>
            <person name="Okwuonu G.O."/>
            <person name="Onwere C.G."/>
            <person name="Orozco G."/>
            <person name="Parra A."/>
            <person name="Patel S."/>
            <person name="Patil S."/>
            <person name="Perez A."/>
            <person name="Perez Y."/>
            <person name="Pham C."/>
            <person name="Primus E.L."/>
            <person name="Pu L.-L."/>
            <person name="Puazo M."/>
            <person name="Qin X."/>
            <person name="Quiroz J.B."/>
            <person name="Reese J."/>
            <person name="Richards S."/>
            <person name="Rives C.M."/>
            <person name="Robberts R."/>
            <person name="Ruiz S.J."/>
            <person name="Ruiz M.J."/>
            <person name="Santibanez J."/>
            <person name="Schneider B.W."/>
            <person name="Sisson I."/>
            <person name="Smith M."/>
            <person name="Sodergren E."/>
            <person name="Song X.-Z."/>
            <person name="Song B.B."/>
            <person name="Summersgill H."/>
            <person name="Thelus R."/>
            <person name="Thornton R.D."/>
            <person name="Trejos Z.Y."/>
            <person name="Usmani K."/>
            <person name="Vattathil S."/>
            <person name="Villasana D."/>
            <person name="Walker D.L."/>
            <person name="Wang S."/>
            <person name="Wang K."/>
            <person name="White C.S."/>
            <person name="Williams A.C."/>
            <person name="Williamson J."/>
            <person name="Wilson K."/>
            <person name="Woghiren I.O."/>
            <person name="Woodworth J.R."/>
            <person name="Worley K.C."/>
            <person name="Wright R.A."/>
            <person name="Wu W."/>
            <person name="Young L."/>
            <person name="Zhang L."/>
            <person name="Zhang J."/>
            <person name="Zhu Y."/>
            <person name="Muzny D.M."/>
            <person name="Weinstock G."/>
            <person name="Gibbs R.A."/>
        </authorList>
    </citation>
    <scope>NUCLEOTIDE SEQUENCE [LARGE SCALE GENOMIC DNA]</scope>
    <source>
        <strain evidence="2">LSR1</strain>
    </source>
</reference>
<dbReference type="EnsemblMetazoa" id="XM_029490312.1">
    <property type="protein sequence ID" value="XP_029346172.1"/>
    <property type="gene ID" value="LOC100165341"/>
</dbReference>
<name>A0A8R2JSI9_ACYPI</name>
<evidence type="ECO:0000313" key="2">
    <source>
        <dbReference type="Proteomes" id="UP000007819"/>
    </source>
</evidence>
<sequence length="90" mass="10418">MYQHGLIKEKTGDPYSSSQQIDLFKKEFITEFDQIPEEELKTKLDTLAEEYKNKELYDAPLASFASHYDVNSVKGFYRSVSDYCYAASLV</sequence>
<dbReference type="Proteomes" id="UP000007819">
    <property type="component" value="Chromosome A2"/>
</dbReference>